<evidence type="ECO:0000313" key="1">
    <source>
        <dbReference type="EMBL" id="MPC16596.1"/>
    </source>
</evidence>
<protein>
    <submittedName>
        <fullName evidence="1">Uncharacterized protein</fullName>
    </submittedName>
</protein>
<reference evidence="1 2" key="1">
    <citation type="submission" date="2019-05" db="EMBL/GenBank/DDBJ databases">
        <title>Another draft genome of Portunus trituberculatus and its Hox gene families provides insights of decapod evolution.</title>
        <authorList>
            <person name="Jeong J.-H."/>
            <person name="Song I."/>
            <person name="Kim S."/>
            <person name="Choi T."/>
            <person name="Kim D."/>
            <person name="Ryu S."/>
            <person name="Kim W."/>
        </authorList>
    </citation>
    <scope>NUCLEOTIDE SEQUENCE [LARGE SCALE GENOMIC DNA]</scope>
    <source>
        <tissue evidence="1">Muscle</tissue>
    </source>
</reference>
<proteinExistence type="predicted"/>
<evidence type="ECO:0000313" key="2">
    <source>
        <dbReference type="Proteomes" id="UP000324222"/>
    </source>
</evidence>
<keyword evidence="2" id="KW-1185">Reference proteome</keyword>
<dbReference type="AlphaFoldDB" id="A0A5B7D5J5"/>
<sequence>MSDTSPSVYTPVRVPVSEAASPTVYSRSRRCVALLGTGSGLMFGLVQKKIDRKPKDCFLIHDI</sequence>
<name>A0A5B7D5J5_PORTR</name>
<comment type="caution">
    <text evidence="1">The sequence shown here is derived from an EMBL/GenBank/DDBJ whole genome shotgun (WGS) entry which is preliminary data.</text>
</comment>
<accession>A0A5B7D5J5</accession>
<dbReference type="EMBL" id="VSRR010000519">
    <property type="protein sequence ID" value="MPC16596.1"/>
    <property type="molecule type" value="Genomic_DNA"/>
</dbReference>
<gene>
    <name evidence="1" type="ORF">E2C01_009425</name>
</gene>
<dbReference type="Proteomes" id="UP000324222">
    <property type="component" value="Unassembled WGS sequence"/>
</dbReference>
<organism evidence="1 2">
    <name type="scientific">Portunus trituberculatus</name>
    <name type="common">Swimming crab</name>
    <name type="synonym">Neptunus trituberculatus</name>
    <dbReference type="NCBI Taxonomy" id="210409"/>
    <lineage>
        <taxon>Eukaryota</taxon>
        <taxon>Metazoa</taxon>
        <taxon>Ecdysozoa</taxon>
        <taxon>Arthropoda</taxon>
        <taxon>Crustacea</taxon>
        <taxon>Multicrustacea</taxon>
        <taxon>Malacostraca</taxon>
        <taxon>Eumalacostraca</taxon>
        <taxon>Eucarida</taxon>
        <taxon>Decapoda</taxon>
        <taxon>Pleocyemata</taxon>
        <taxon>Brachyura</taxon>
        <taxon>Eubrachyura</taxon>
        <taxon>Portunoidea</taxon>
        <taxon>Portunidae</taxon>
        <taxon>Portuninae</taxon>
        <taxon>Portunus</taxon>
    </lineage>
</organism>